<feature type="transmembrane region" description="Helical" evidence="1">
    <location>
        <begin position="9"/>
        <end position="29"/>
    </location>
</feature>
<proteinExistence type="predicted"/>
<evidence type="ECO:0000256" key="1">
    <source>
        <dbReference type="SAM" id="Phobius"/>
    </source>
</evidence>
<sequence>MKYLNKNKLNIILAIVGSVAILTIGGLVLNQINKNHQANQLIIEKCFDNFDKEGEVVITKDGFWSPVRCEKK</sequence>
<comment type="caution">
    <text evidence="2">The sequence shown here is derived from an EMBL/GenBank/DDBJ whole genome shotgun (WGS) entry which is preliminary data.</text>
</comment>
<keyword evidence="1" id="KW-0472">Membrane</keyword>
<evidence type="ECO:0000313" key="3">
    <source>
        <dbReference type="Proteomes" id="UP001589838"/>
    </source>
</evidence>
<accession>A0ABV6KG47</accession>
<keyword evidence="1" id="KW-1133">Transmembrane helix</keyword>
<gene>
    <name evidence="2" type="ORF">ACFFHM_17745</name>
</gene>
<evidence type="ECO:0000313" key="2">
    <source>
        <dbReference type="EMBL" id="MFC0472283.1"/>
    </source>
</evidence>
<dbReference type="RefSeq" id="WP_390183990.1">
    <property type="nucleotide sequence ID" value="NZ_JBHLUX010000068.1"/>
</dbReference>
<name>A0ABV6KG47_9BACI</name>
<dbReference type="Proteomes" id="UP001589838">
    <property type="component" value="Unassembled WGS sequence"/>
</dbReference>
<reference evidence="2 3" key="1">
    <citation type="submission" date="2024-09" db="EMBL/GenBank/DDBJ databases">
        <authorList>
            <person name="Sun Q."/>
            <person name="Mori K."/>
        </authorList>
    </citation>
    <scope>NUCLEOTIDE SEQUENCE [LARGE SCALE GENOMIC DNA]</scope>
    <source>
        <strain evidence="2 3">NCAIM B.02610</strain>
    </source>
</reference>
<keyword evidence="3" id="KW-1185">Reference proteome</keyword>
<dbReference type="EMBL" id="JBHLUX010000068">
    <property type="protein sequence ID" value="MFC0472283.1"/>
    <property type="molecule type" value="Genomic_DNA"/>
</dbReference>
<protein>
    <submittedName>
        <fullName evidence="2">Uncharacterized protein</fullName>
    </submittedName>
</protein>
<organism evidence="2 3">
    <name type="scientific">Halalkalibacter kiskunsagensis</name>
    <dbReference type="NCBI Taxonomy" id="1548599"/>
    <lineage>
        <taxon>Bacteria</taxon>
        <taxon>Bacillati</taxon>
        <taxon>Bacillota</taxon>
        <taxon>Bacilli</taxon>
        <taxon>Bacillales</taxon>
        <taxon>Bacillaceae</taxon>
        <taxon>Halalkalibacter</taxon>
    </lineage>
</organism>
<keyword evidence="1" id="KW-0812">Transmembrane</keyword>